<gene>
    <name evidence="2" type="ORF">N0V84_010018</name>
</gene>
<dbReference type="OrthoDB" id="5107053at2759"/>
<evidence type="ECO:0000256" key="1">
    <source>
        <dbReference type="SAM" id="MobiDB-lite"/>
    </source>
</evidence>
<dbReference type="EMBL" id="JAPEUR010000298">
    <property type="protein sequence ID" value="KAJ4312251.1"/>
    <property type="molecule type" value="Genomic_DNA"/>
</dbReference>
<accession>A0A9W9BJ37</accession>
<dbReference type="AlphaFoldDB" id="A0A9W9BJ37"/>
<evidence type="ECO:0000313" key="2">
    <source>
        <dbReference type="EMBL" id="KAJ4312251.1"/>
    </source>
</evidence>
<feature type="compositionally biased region" description="Polar residues" evidence="1">
    <location>
        <begin position="14"/>
        <end position="23"/>
    </location>
</feature>
<name>A0A9W9BJ37_9HYPO</name>
<sequence>MFGSSQGYPRHNPSPLSDTPDNQVVTPIQALTNRVVYLEQQSLAPQMRRIAEKNARNSVIRVFMDPGSPSTLGTNSILDKCQRASHPFNLVIAVQRPLLAPEGEVLLIVRSDEDAEQIRSNKGQLSEIFGVASYFCPERFYITPSVFTKDDLVRMSTGEGAKHDYCELFKNPHEQLTAWRNETGLDIKKADWRHGYLWLLLNSIDEAREAVSGKVYSLGGFQTQFM</sequence>
<organism evidence="2 3">
    <name type="scientific">Fusarium piperis</name>
    <dbReference type="NCBI Taxonomy" id="1435070"/>
    <lineage>
        <taxon>Eukaryota</taxon>
        <taxon>Fungi</taxon>
        <taxon>Dikarya</taxon>
        <taxon>Ascomycota</taxon>
        <taxon>Pezizomycotina</taxon>
        <taxon>Sordariomycetes</taxon>
        <taxon>Hypocreomycetidae</taxon>
        <taxon>Hypocreales</taxon>
        <taxon>Nectriaceae</taxon>
        <taxon>Fusarium</taxon>
        <taxon>Fusarium solani species complex</taxon>
    </lineage>
</organism>
<proteinExistence type="predicted"/>
<reference evidence="2" key="1">
    <citation type="submission" date="2022-10" db="EMBL/GenBank/DDBJ databases">
        <title>Tapping the CABI collections for fungal endophytes: first genome assemblies for Collariella, Neodidymelliopsis, Ascochyta clinopodiicola, Didymella pomorum, Didymosphaeria variabile, Neocosmospora piperis and Neocucurbitaria cava.</title>
        <authorList>
            <person name="Hill R."/>
        </authorList>
    </citation>
    <scope>NUCLEOTIDE SEQUENCE</scope>
    <source>
        <strain evidence="2">IMI 366586</strain>
    </source>
</reference>
<protein>
    <submittedName>
        <fullName evidence="2">Uncharacterized protein</fullName>
    </submittedName>
</protein>
<evidence type="ECO:0000313" key="3">
    <source>
        <dbReference type="Proteomes" id="UP001140502"/>
    </source>
</evidence>
<comment type="caution">
    <text evidence="2">The sequence shown here is derived from an EMBL/GenBank/DDBJ whole genome shotgun (WGS) entry which is preliminary data.</text>
</comment>
<keyword evidence="3" id="KW-1185">Reference proteome</keyword>
<feature type="region of interest" description="Disordered" evidence="1">
    <location>
        <begin position="1"/>
        <end position="23"/>
    </location>
</feature>
<dbReference type="Proteomes" id="UP001140502">
    <property type="component" value="Unassembled WGS sequence"/>
</dbReference>